<dbReference type="RefSeq" id="WP_085673215.1">
    <property type="nucleotide sequence ID" value="NZ_JACKRU010000291.1"/>
</dbReference>
<reference evidence="1 2" key="1">
    <citation type="submission" date="2016-01" db="EMBL/GenBank/DDBJ databases">
        <title>The new phylogeny of the genus Mycobacterium.</title>
        <authorList>
            <person name="Tarcisio F."/>
            <person name="Conor M."/>
            <person name="Antonella G."/>
            <person name="Elisabetta G."/>
            <person name="Giulia F.S."/>
            <person name="Sara T."/>
            <person name="Anna F."/>
            <person name="Clotilde B."/>
            <person name="Roberto B."/>
            <person name="Veronica D.S."/>
            <person name="Fabio R."/>
            <person name="Monica P."/>
            <person name="Olivier J."/>
            <person name="Enrico T."/>
            <person name="Nicola S."/>
        </authorList>
    </citation>
    <scope>NUCLEOTIDE SEQUENCE [LARGE SCALE GENOMIC DNA]</scope>
    <source>
        <strain evidence="1 2">DSM 44166</strain>
    </source>
</reference>
<comment type="caution">
    <text evidence="1">The sequence shown here is derived from an EMBL/GenBank/DDBJ whole genome shotgun (WGS) entry which is preliminary data.</text>
</comment>
<evidence type="ECO:0000313" key="2">
    <source>
        <dbReference type="Proteomes" id="UP000193317"/>
    </source>
</evidence>
<proteinExistence type="predicted"/>
<protein>
    <submittedName>
        <fullName evidence="1">Uncharacterized protein</fullName>
    </submittedName>
</protein>
<evidence type="ECO:0000313" key="1">
    <source>
        <dbReference type="EMBL" id="ORW90158.1"/>
    </source>
</evidence>
<dbReference type="AlphaFoldDB" id="A0A1X2DPT7"/>
<gene>
    <name evidence="1" type="ORF">AWC27_12170</name>
</gene>
<accession>A0A1X2DPT7</accession>
<dbReference type="OrthoDB" id="4641839at2"/>
<keyword evidence="2" id="KW-1185">Reference proteome</keyword>
<name>A0A1X2DPT7_MYCSZ</name>
<organism evidence="1 2">
    <name type="scientific">Mycobacterium szulgai</name>
    <dbReference type="NCBI Taxonomy" id="1787"/>
    <lineage>
        <taxon>Bacteria</taxon>
        <taxon>Bacillati</taxon>
        <taxon>Actinomycetota</taxon>
        <taxon>Actinomycetes</taxon>
        <taxon>Mycobacteriales</taxon>
        <taxon>Mycobacteriaceae</taxon>
        <taxon>Mycobacterium</taxon>
    </lineage>
</organism>
<sequence length="340" mass="35201">MSPFGGGTTCTERGQHIFVEELARFAAATDDLRVKAISERAAAPLRVSVQGRDGVGRATVARAVDAAPDIEVRSANRAEVVLYVTAEVVKPEDRDALRDIGAPVVVVLNKADLCGFAAGGPIAAAGARCARLSDLVARPVLPMIGLLAVAVLDEAAWAVLAGLAVHPAGAACLDGGYDSFLMARLPVPAQARLRLLETLDLFGIALGVAAVRRGVSRAQVAALLWRASGVDAVVAAVLAAGAEARYRRVLRAVAELEALAVSLPGIDAFSSCDNTVVARMADAADVLASSGLELGPAAPLQRAVRWQRYARGPVSDLHRACGTDIARGSLRLWPAAGETL</sequence>
<dbReference type="EMBL" id="LQPW01000165">
    <property type="protein sequence ID" value="ORW90158.1"/>
    <property type="molecule type" value="Genomic_DNA"/>
</dbReference>
<dbReference type="Proteomes" id="UP000193317">
    <property type="component" value="Unassembled WGS sequence"/>
</dbReference>